<dbReference type="OrthoDB" id="581465at2"/>
<reference evidence="1 2" key="1">
    <citation type="submission" date="2019-10" db="EMBL/GenBank/DDBJ databases">
        <title>Nonomuraea sp. nov., isolated from Phyllanthus amarus.</title>
        <authorList>
            <person name="Klykleung N."/>
            <person name="Tanasupawat S."/>
        </authorList>
    </citation>
    <scope>NUCLEOTIDE SEQUENCE [LARGE SCALE GENOMIC DNA]</scope>
    <source>
        <strain evidence="1 2">PA1-10</strain>
    </source>
</reference>
<dbReference type="EMBL" id="VDLX02000041">
    <property type="protein sequence ID" value="KAB8182372.1"/>
    <property type="molecule type" value="Genomic_DNA"/>
</dbReference>
<sequence>MQSNQVRGFLRSLEELDKNRWDREALQEFAKLKVPHHMLGPKQLLLEVDVTVLHAWWFIESVADLAIYVHDESSHILHLGIDILREIRRRYPTLPLDEVKQLAEILTEIAWGEVLQRRARKRHSITLADRRLLWSNAQPDPRCYLCGYQFSPQAGARLVRSGNAPIPEPLFVDFTRPRGLNPRDLRIEVDHVRPVTSGGLTDISNLRLACGWCNRVKSKYGSLYDVGSWALGKILNPHLGWVTVPQPFWVLRLVSMTGRCEEASGCTATLDTHELFAGPQNARGALNPANFAVYCSDHDPWSYERYVSLATARSRI</sequence>
<dbReference type="Gene3D" id="1.10.30.50">
    <property type="match status" value="1"/>
</dbReference>
<dbReference type="GO" id="GO:0008270">
    <property type="term" value="F:zinc ion binding"/>
    <property type="evidence" value="ECO:0007669"/>
    <property type="project" value="InterPro"/>
</dbReference>
<keyword evidence="2" id="KW-1185">Reference proteome</keyword>
<accession>A0A5C4UUD8</accession>
<dbReference type="GO" id="GO:0004519">
    <property type="term" value="F:endonuclease activity"/>
    <property type="evidence" value="ECO:0007669"/>
    <property type="project" value="InterPro"/>
</dbReference>
<dbReference type="AlphaFoldDB" id="A0A5C4UUD8"/>
<dbReference type="Proteomes" id="UP000312512">
    <property type="component" value="Unassembled WGS sequence"/>
</dbReference>
<evidence type="ECO:0000313" key="2">
    <source>
        <dbReference type="Proteomes" id="UP000312512"/>
    </source>
</evidence>
<protein>
    <submittedName>
        <fullName evidence="1">Uncharacterized protein</fullName>
    </submittedName>
</protein>
<comment type="caution">
    <text evidence="1">The sequence shown here is derived from an EMBL/GenBank/DDBJ whole genome shotgun (WGS) entry which is preliminary data.</text>
</comment>
<dbReference type="InterPro" id="IPR002711">
    <property type="entry name" value="HNH"/>
</dbReference>
<dbReference type="InterPro" id="IPR003615">
    <property type="entry name" value="HNH_nuc"/>
</dbReference>
<evidence type="ECO:0000313" key="1">
    <source>
        <dbReference type="EMBL" id="KAB8182372.1"/>
    </source>
</evidence>
<proteinExistence type="predicted"/>
<name>A0A5C4UUD8_9ACTN</name>
<gene>
    <name evidence="1" type="ORF">FH608_050295</name>
</gene>
<dbReference type="Pfam" id="PF01844">
    <property type="entry name" value="HNH"/>
    <property type="match status" value="1"/>
</dbReference>
<organism evidence="1 2">
    <name type="scientific">Nonomuraea phyllanthi</name>
    <dbReference type="NCBI Taxonomy" id="2219224"/>
    <lineage>
        <taxon>Bacteria</taxon>
        <taxon>Bacillati</taxon>
        <taxon>Actinomycetota</taxon>
        <taxon>Actinomycetes</taxon>
        <taxon>Streptosporangiales</taxon>
        <taxon>Streptosporangiaceae</taxon>
        <taxon>Nonomuraea</taxon>
    </lineage>
</organism>
<dbReference type="GO" id="GO:0003676">
    <property type="term" value="F:nucleic acid binding"/>
    <property type="evidence" value="ECO:0007669"/>
    <property type="project" value="InterPro"/>
</dbReference>
<dbReference type="CDD" id="cd00085">
    <property type="entry name" value="HNHc"/>
    <property type="match status" value="1"/>
</dbReference>